<dbReference type="Gene3D" id="3.40.190.10">
    <property type="entry name" value="Periplasmic binding protein-like II"/>
    <property type="match status" value="2"/>
</dbReference>
<evidence type="ECO:0008006" key="3">
    <source>
        <dbReference type="Google" id="ProtNLM"/>
    </source>
</evidence>
<reference evidence="2" key="1">
    <citation type="submission" date="2018-05" db="EMBL/GenBank/DDBJ databases">
        <authorList>
            <person name="Lanie J.A."/>
            <person name="Ng W.-L."/>
            <person name="Kazmierczak K.M."/>
            <person name="Andrzejewski T.M."/>
            <person name="Davidsen T.M."/>
            <person name="Wayne K.J."/>
            <person name="Tettelin H."/>
            <person name="Glass J.I."/>
            <person name="Rusch D."/>
            <person name="Podicherti R."/>
            <person name="Tsui H.-C.T."/>
            <person name="Winkler M.E."/>
        </authorList>
    </citation>
    <scope>NUCLEOTIDE SEQUENCE</scope>
</reference>
<dbReference type="InterPro" id="IPR011852">
    <property type="entry name" value="TRAP_TAXI"/>
</dbReference>
<evidence type="ECO:0000256" key="1">
    <source>
        <dbReference type="SAM" id="Phobius"/>
    </source>
</evidence>
<feature type="non-terminal residue" evidence="2">
    <location>
        <position position="1"/>
    </location>
</feature>
<evidence type="ECO:0000313" key="2">
    <source>
        <dbReference type="EMBL" id="SVC40956.1"/>
    </source>
</evidence>
<dbReference type="Pfam" id="PF16868">
    <property type="entry name" value="NMT1_3"/>
    <property type="match status" value="1"/>
</dbReference>
<dbReference type="NCBIfam" id="TIGR02122">
    <property type="entry name" value="TRAP_TAXI"/>
    <property type="match status" value="1"/>
</dbReference>
<accession>A0A382LWK4</accession>
<name>A0A382LWK4_9ZZZZ</name>
<keyword evidence="1" id="KW-1133">Transmembrane helix</keyword>
<dbReference type="PANTHER" id="PTHR42941:SF1">
    <property type="entry name" value="SLL1037 PROTEIN"/>
    <property type="match status" value="1"/>
</dbReference>
<dbReference type="EMBL" id="UINC01089670">
    <property type="protein sequence ID" value="SVC40956.1"/>
    <property type="molecule type" value="Genomic_DNA"/>
</dbReference>
<dbReference type="PANTHER" id="PTHR42941">
    <property type="entry name" value="SLL1037 PROTEIN"/>
    <property type="match status" value="1"/>
</dbReference>
<proteinExistence type="predicted"/>
<keyword evidence="1" id="KW-0472">Membrane</keyword>
<keyword evidence="1" id="KW-0812">Transmembrane</keyword>
<feature type="non-terminal residue" evidence="2">
    <location>
        <position position="294"/>
    </location>
</feature>
<sequence length="294" mass="32037">VQNESIPKWLIGLGVVGLLLVVLMVRYLLLPEEHKLTFAAGQPGGLYHELALVLAKEIEAAQPQIKIEVIKTKGSLDNVEQLQKETAHIALLQNDTKAGAQIRSITAIHSELLHFLFHREAGIRSLRDLTGKKIAVGPKGSGSEQFTREIFHYLGVPIKESTIVHLPLDTATQQLVSGEIDALMFLTGLGNQACTKALQSGQVELAHLVVPPDNGGESDSKSWARDLAEGFRVHYPYVTAHTIPLLAYPGLSGRPGHPQKPIPTVGVKAVLACHKSLPEELVETITRTIFEHRA</sequence>
<gene>
    <name evidence="2" type="ORF">METZ01_LOCUS293810</name>
</gene>
<protein>
    <recommendedName>
        <fullName evidence="3">TAXI family TRAP transporter solute-binding subunit</fullName>
    </recommendedName>
</protein>
<dbReference type="AlphaFoldDB" id="A0A382LWK4"/>
<organism evidence="2">
    <name type="scientific">marine metagenome</name>
    <dbReference type="NCBI Taxonomy" id="408172"/>
    <lineage>
        <taxon>unclassified sequences</taxon>
        <taxon>metagenomes</taxon>
        <taxon>ecological metagenomes</taxon>
    </lineage>
</organism>
<feature type="transmembrane region" description="Helical" evidence="1">
    <location>
        <begin position="6"/>
        <end position="29"/>
    </location>
</feature>
<dbReference type="SUPFAM" id="SSF53850">
    <property type="entry name" value="Periplasmic binding protein-like II"/>
    <property type="match status" value="1"/>
</dbReference>